<dbReference type="InParanoid" id="D2V138"/>
<evidence type="ECO:0000256" key="2">
    <source>
        <dbReference type="SAM" id="Phobius"/>
    </source>
</evidence>
<feature type="transmembrane region" description="Helical" evidence="2">
    <location>
        <begin position="142"/>
        <end position="165"/>
    </location>
</feature>
<keyword evidence="2" id="KW-1133">Transmembrane helix</keyword>
<dbReference type="EMBL" id="GG738847">
    <property type="protein sequence ID" value="EFC49835.1"/>
    <property type="molecule type" value="Genomic_DNA"/>
</dbReference>
<feature type="compositionally biased region" description="Polar residues" evidence="1">
    <location>
        <begin position="13"/>
        <end position="22"/>
    </location>
</feature>
<sequence length="352" mass="39844">MYEETNEDPMMNESANTNSAPSPSKFQKIQLRLIPALNIIGFILVIIVNALGAAGILNNIPTGKVSDEYETPLTPAGYAFSIWGLIYTFIALVIVINTVQSLIMGRNNELLNEKISILLPVNFLFNCLWMFAWQYSARGNIGLLWLSLVFMFGILASLILMYLRVNVHYYEPSKKENSKPTIQGNSILAKFVNSFTMTRKCNFWEYWIVQPMISLYMGWISVATTINIAITLTTHFSTTESNIYERSLWGVSNVIWTCILEGVIVCLGIIFLHWKRDFVFASVFSWALFAVSVKQKANQVVSVCSAVCASIIIFFVLYTIVLTLVDYIQCYGGIKGTWKQIRKSVKKSFTKN</sequence>
<keyword evidence="2" id="KW-0472">Membrane</keyword>
<reference evidence="3 4" key="1">
    <citation type="journal article" date="2010" name="Cell">
        <title>The genome of Naegleria gruberi illuminates early eukaryotic versatility.</title>
        <authorList>
            <person name="Fritz-Laylin L.K."/>
            <person name="Prochnik S.E."/>
            <person name="Ginger M.L."/>
            <person name="Dacks J.B."/>
            <person name="Carpenter M.L."/>
            <person name="Field M.C."/>
            <person name="Kuo A."/>
            <person name="Paredez A."/>
            <person name="Chapman J."/>
            <person name="Pham J."/>
            <person name="Shu S."/>
            <person name="Neupane R."/>
            <person name="Cipriano M."/>
            <person name="Mancuso J."/>
            <person name="Tu H."/>
            <person name="Salamov A."/>
            <person name="Lindquist E."/>
            <person name="Shapiro H."/>
            <person name="Lucas S."/>
            <person name="Grigoriev I.V."/>
            <person name="Cande W.Z."/>
            <person name="Fulton C."/>
            <person name="Rokhsar D.S."/>
            <person name="Dawson S.C."/>
        </authorList>
    </citation>
    <scope>NUCLEOTIDE SEQUENCE [LARGE SCALE GENOMIC DNA]</scope>
    <source>
        <strain evidence="3 4">NEG-M</strain>
    </source>
</reference>
<dbReference type="Proteomes" id="UP000006671">
    <property type="component" value="Unassembled WGS sequence"/>
</dbReference>
<dbReference type="PANTHER" id="PTHR33802:SF1">
    <property type="entry name" value="XK-RELATED PROTEIN"/>
    <property type="match status" value="1"/>
</dbReference>
<dbReference type="OrthoDB" id="5586934at2759"/>
<feature type="region of interest" description="Disordered" evidence="1">
    <location>
        <begin position="1"/>
        <end position="22"/>
    </location>
</feature>
<feature type="transmembrane region" description="Helical" evidence="2">
    <location>
        <begin position="213"/>
        <end position="236"/>
    </location>
</feature>
<feature type="transmembrane region" description="Helical" evidence="2">
    <location>
        <begin position="77"/>
        <end position="96"/>
    </location>
</feature>
<feature type="transmembrane region" description="Helical" evidence="2">
    <location>
        <begin position="33"/>
        <end position="57"/>
    </location>
</feature>
<organism evidence="4">
    <name type="scientific">Naegleria gruberi</name>
    <name type="common">Amoeba</name>
    <dbReference type="NCBI Taxonomy" id="5762"/>
    <lineage>
        <taxon>Eukaryota</taxon>
        <taxon>Discoba</taxon>
        <taxon>Heterolobosea</taxon>
        <taxon>Tetramitia</taxon>
        <taxon>Eutetramitia</taxon>
        <taxon>Vahlkampfiidae</taxon>
        <taxon>Naegleria</taxon>
    </lineage>
</organism>
<dbReference type="PANTHER" id="PTHR33802">
    <property type="entry name" value="SI:CH211-161H7.5-RELATED"/>
    <property type="match status" value="1"/>
</dbReference>
<evidence type="ECO:0000256" key="1">
    <source>
        <dbReference type="SAM" id="MobiDB-lite"/>
    </source>
</evidence>
<keyword evidence="2" id="KW-0812">Transmembrane</keyword>
<keyword evidence="4" id="KW-1185">Reference proteome</keyword>
<feature type="transmembrane region" description="Helical" evidence="2">
    <location>
        <begin position="117"/>
        <end position="136"/>
    </location>
</feature>
<dbReference type="OMA" id="MMNESAN"/>
<gene>
    <name evidence="3" type="ORF">NAEGRDRAFT_62513</name>
</gene>
<feature type="transmembrane region" description="Helical" evidence="2">
    <location>
        <begin position="278"/>
        <end position="294"/>
    </location>
</feature>
<dbReference type="AlphaFoldDB" id="D2V138"/>
<evidence type="ECO:0000313" key="3">
    <source>
        <dbReference type="EMBL" id="EFC49835.1"/>
    </source>
</evidence>
<evidence type="ECO:0000313" key="4">
    <source>
        <dbReference type="Proteomes" id="UP000006671"/>
    </source>
</evidence>
<dbReference type="RefSeq" id="XP_002682579.1">
    <property type="nucleotide sequence ID" value="XM_002682533.1"/>
</dbReference>
<feature type="transmembrane region" description="Helical" evidence="2">
    <location>
        <begin position="300"/>
        <end position="325"/>
    </location>
</feature>
<name>D2V138_NAEGR</name>
<dbReference type="KEGG" id="ngr:NAEGRDRAFT_62513"/>
<dbReference type="GeneID" id="8852346"/>
<protein>
    <submittedName>
        <fullName evidence="3">Predicted protein</fullName>
    </submittedName>
</protein>
<proteinExistence type="predicted"/>
<dbReference type="VEuPathDB" id="AmoebaDB:NAEGRDRAFT_62513"/>
<dbReference type="eggNOG" id="ENOG502SCR6">
    <property type="taxonomic scope" value="Eukaryota"/>
</dbReference>
<accession>D2V138</accession>
<feature type="transmembrane region" description="Helical" evidence="2">
    <location>
        <begin position="248"/>
        <end position="271"/>
    </location>
</feature>